<evidence type="ECO:0000313" key="11">
    <source>
        <dbReference type="Proteomes" id="UP000037751"/>
    </source>
</evidence>
<feature type="region of interest" description="Disordered" evidence="8">
    <location>
        <begin position="137"/>
        <end position="272"/>
    </location>
</feature>
<sequence>MGYIGVAVALYDYAAQADDELTIAEGDTLYLNELIDGEWYQATRQDTAQQGLVPANYVELRAPERVVVAEYDYDAQNDDELSMREGQSLDVLETQGEWLLARFTGTTTTGLVPANYVVDADAAASATTAAPVADIAAVPTPPAPQETASSVPDATMTAAETSEPQAPPAPDVSSIPILPPPTRKVPASVTNAHATSSTSTAKEESTTNHSALTHEDENDEVEQAEDDDEDARPLSKGSSVPLPSALMTQATGHAGEEEMDDTDGMTSSTAPANVPAAWTANATPHDEIQMWSVTQVDPKKKKKMAKGTLGIGNASLFFATDTDGASVPRIPIMQVQNAALEKNKYLILSINKASKVTEPTLVFHIGSKTAYQAITARLKESKRLAQQSAASSNSTTPRRGSSDRDMVSVLYDFEAQGDDELSVLENDQLVLIEKENDEWWKLQNAAGQVGVVPATYVKVIQPSANPHLAALDRKVRTMPVESPPVSMSHGERSSQRPIPERMREWVDATGKFKTEAELLGIRADTVRLHKSNGAVIEVPLNKMSRQDLRYLETISGRDLLSQVDKAEQRERRAQEEHRLRERERERERAAALKQQEMARREREARDRRPPRAHIDWFDFFLDAGVDVDYCTRYASAFERDHMDESVILDLEASMLRNLGLREGDILRVRRYIHQKYGSHTGSRSSASSRPMTREQLERQTRDDESLARRLQAQEIAAQRRTRPPPDRPVTTKEPLPPRRTPSSEPKETKAETTASSSSSPALQPTPTGVDAETIAAAVEIVRQREREEAEEKAKKERPADPNSALFDKLERMKPPAPPSPALQDPFAPRGPFAPVPINQGLLQPLIPLQGTGQFVPTGMPPNPTGFMPTHPTGFMPTGYGMQPTGMQPTGQGMFGVPQPMQQQQQQQQQPQPALGAATAETTSSTTDSDRFSAANVFEQMKTGAGAFGGASNDSSAPQSSGKYDPLRAQPTGFATGGIVDTPMQTGMMNVMPTGMGMMPNAPTGGFMPNPGYFPYNSSM</sequence>
<feature type="region of interest" description="Disordered" evidence="8">
    <location>
        <begin position="895"/>
        <end position="929"/>
    </location>
</feature>
<keyword evidence="11" id="KW-1185">Reference proteome</keyword>
<dbReference type="OrthoDB" id="5971719at2759"/>
<evidence type="ECO:0000256" key="1">
    <source>
        <dbReference type="ARBA" id="ARBA00004236"/>
    </source>
</evidence>
<dbReference type="GeneID" id="28728174"/>
<dbReference type="InterPro" id="IPR056996">
    <property type="entry name" value="PH_SLA1"/>
</dbReference>
<dbReference type="RefSeq" id="XP_017991411.1">
    <property type="nucleotide sequence ID" value="XM_018136299.1"/>
</dbReference>
<dbReference type="SUPFAM" id="SSF50044">
    <property type="entry name" value="SH3-domain"/>
    <property type="match status" value="3"/>
</dbReference>
<dbReference type="PANTHER" id="PTHR15735">
    <property type="entry name" value="FCH AND DOUBLE SH3 DOMAINS PROTEIN"/>
    <property type="match status" value="1"/>
</dbReference>
<evidence type="ECO:0000256" key="5">
    <source>
        <dbReference type="ARBA" id="ARBA00022475"/>
    </source>
</evidence>
<dbReference type="PROSITE" id="PS50002">
    <property type="entry name" value="SH3"/>
    <property type="match status" value="3"/>
</dbReference>
<organism evidence="10 11">
    <name type="scientific">Malassezia pachydermatis</name>
    <dbReference type="NCBI Taxonomy" id="77020"/>
    <lineage>
        <taxon>Eukaryota</taxon>
        <taxon>Fungi</taxon>
        <taxon>Dikarya</taxon>
        <taxon>Basidiomycota</taxon>
        <taxon>Ustilaginomycotina</taxon>
        <taxon>Malasseziomycetes</taxon>
        <taxon>Malasseziales</taxon>
        <taxon>Malasseziaceae</taxon>
        <taxon>Malassezia</taxon>
    </lineage>
</organism>
<name>A0A0N0RS47_9BASI</name>
<feature type="region of interest" description="Disordered" evidence="8">
    <location>
        <begin position="676"/>
        <end position="770"/>
    </location>
</feature>
<dbReference type="Proteomes" id="UP000037751">
    <property type="component" value="Unassembled WGS sequence"/>
</dbReference>
<keyword evidence="5" id="KW-1003">Cell membrane</keyword>
<dbReference type="AlphaFoldDB" id="A0A0N0RS47"/>
<feature type="domain" description="SH3" evidence="9">
    <location>
        <begin position="2"/>
        <end position="60"/>
    </location>
</feature>
<comment type="similarity">
    <text evidence="2">Belongs to the SLA1 family.</text>
</comment>
<dbReference type="InterPro" id="IPR007131">
    <property type="entry name" value="SHD1"/>
</dbReference>
<dbReference type="VEuPathDB" id="FungiDB:Malapachy_1801"/>
<dbReference type="Pfam" id="PF14604">
    <property type="entry name" value="SH3_9"/>
    <property type="match status" value="1"/>
</dbReference>
<dbReference type="GO" id="GO:0043130">
    <property type="term" value="F:ubiquitin binding"/>
    <property type="evidence" value="ECO:0007669"/>
    <property type="project" value="InterPro"/>
</dbReference>
<dbReference type="InterPro" id="IPR013761">
    <property type="entry name" value="SAM/pointed_sf"/>
</dbReference>
<proteinExistence type="inferred from homology"/>
<dbReference type="STRING" id="77020.A0A0N0RS47"/>
<feature type="compositionally biased region" description="Polar residues" evidence="8">
    <location>
        <begin position="951"/>
        <end position="961"/>
    </location>
</feature>
<dbReference type="GO" id="GO:0008092">
    <property type="term" value="F:cytoskeletal protein binding"/>
    <property type="evidence" value="ECO:0007669"/>
    <property type="project" value="InterPro"/>
</dbReference>
<dbReference type="GO" id="GO:0005634">
    <property type="term" value="C:nucleus"/>
    <property type="evidence" value="ECO:0007669"/>
    <property type="project" value="TreeGrafter"/>
</dbReference>
<dbReference type="Pfam" id="PF03983">
    <property type="entry name" value="SHD1"/>
    <property type="match status" value="1"/>
</dbReference>
<feature type="domain" description="SH3" evidence="9">
    <location>
        <begin position="62"/>
        <end position="122"/>
    </location>
</feature>
<comment type="caution">
    <text evidence="10">The sequence shown here is derived from an EMBL/GenBank/DDBJ whole genome shotgun (WGS) entry which is preliminary data.</text>
</comment>
<feature type="compositionally biased region" description="Basic and acidic residues" evidence="8">
    <location>
        <begin position="691"/>
        <end position="707"/>
    </location>
</feature>
<evidence type="ECO:0000256" key="2">
    <source>
        <dbReference type="ARBA" id="ARBA00007948"/>
    </source>
</evidence>
<dbReference type="EMBL" id="LGAV01000005">
    <property type="protein sequence ID" value="KOS13779.1"/>
    <property type="molecule type" value="Genomic_DNA"/>
</dbReference>
<evidence type="ECO:0000256" key="3">
    <source>
        <dbReference type="ARBA" id="ARBA00020357"/>
    </source>
</evidence>
<feature type="compositionally biased region" description="Low complexity" evidence="8">
    <location>
        <begin position="751"/>
        <end position="767"/>
    </location>
</feature>
<feature type="region of interest" description="Disordered" evidence="8">
    <location>
        <begin position="945"/>
        <end position="980"/>
    </location>
</feature>
<feature type="compositionally biased region" description="Polar residues" evidence="8">
    <location>
        <begin position="146"/>
        <end position="164"/>
    </location>
</feature>
<dbReference type="GO" id="GO:0042802">
    <property type="term" value="F:identical protein binding"/>
    <property type="evidence" value="ECO:0007669"/>
    <property type="project" value="InterPro"/>
</dbReference>
<gene>
    <name evidence="10" type="ORF">Malapachy_1801</name>
</gene>
<evidence type="ECO:0000256" key="4">
    <source>
        <dbReference type="ARBA" id="ARBA00022443"/>
    </source>
</evidence>
<dbReference type="Pfam" id="PF24081">
    <property type="entry name" value="PH_SLA1"/>
    <property type="match status" value="1"/>
</dbReference>
<evidence type="ECO:0000259" key="9">
    <source>
        <dbReference type="PROSITE" id="PS50002"/>
    </source>
</evidence>
<protein>
    <recommendedName>
        <fullName evidence="3">Actin cytoskeleton-regulatory complex protein SLA1</fullName>
    </recommendedName>
</protein>
<accession>A0A0N0RS47</accession>
<dbReference type="GO" id="GO:0000147">
    <property type="term" value="P:actin cortical patch assembly"/>
    <property type="evidence" value="ECO:0007669"/>
    <property type="project" value="TreeGrafter"/>
</dbReference>
<evidence type="ECO:0000256" key="8">
    <source>
        <dbReference type="SAM" id="MobiDB-lite"/>
    </source>
</evidence>
<dbReference type="InterPro" id="IPR036028">
    <property type="entry name" value="SH3-like_dom_sf"/>
</dbReference>
<evidence type="ECO:0000256" key="6">
    <source>
        <dbReference type="ARBA" id="ARBA00023136"/>
    </source>
</evidence>
<dbReference type="Gene3D" id="2.30.30.40">
    <property type="entry name" value="SH3 Domains"/>
    <property type="match status" value="3"/>
</dbReference>
<keyword evidence="6" id="KW-0472">Membrane</keyword>
<keyword evidence="4 7" id="KW-0728">SH3 domain</keyword>
<feature type="compositionally biased region" description="Low complexity" evidence="8">
    <location>
        <begin position="897"/>
        <end position="929"/>
    </location>
</feature>
<dbReference type="InterPro" id="IPR001452">
    <property type="entry name" value="SH3_domain"/>
</dbReference>
<feature type="domain" description="SH3" evidence="9">
    <location>
        <begin position="402"/>
        <end position="462"/>
    </location>
</feature>
<dbReference type="GO" id="GO:0030833">
    <property type="term" value="P:regulation of actin filament polymerization"/>
    <property type="evidence" value="ECO:0007669"/>
    <property type="project" value="TreeGrafter"/>
</dbReference>
<feature type="region of interest" description="Disordered" evidence="8">
    <location>
        <begin position="784"/>
        <end position="829"/>
    </location>
</feature>
<dbReference type="PRINTS" id="PR00452">
    <property type="entry name" value="SH3DOMAIN"/>
</dbReference>
<dbReference type="GO" id="GO:0005886">
    <property type="term" value="C:plasma membrane"/>
    <property type="evidence" value="ECO:0007669"/>
    <property type="project" value="UniProtKB-SubCell"/>
</dbReference>
<evidence type="ECO:0000256" key="7">
    <source>
        <dbReference type="PROSITE-ProRule" id="PRU00192"/>
    </source>
</evidence>
<comment type="subcellular location">
    <subcellularLocation>
        <location evidence="1">Cell membrane</location>
    </subcellularLocation>
</comment>
<feature type="region of interest" description="Disordered" evidence="8">
    <location>
        <begin position="563"/>
        <end position="585"/>
    </location>
</feature>
<feature type="compositionally biased region" description="Basic and acidic residues" evidence="8">
    <location>
        <begin position="784"/>
        <end position="799"/>
    </location>
</feature>
<reference evidence="10 11" key="1">
    <citation type="submission" date="2015-07" db="EMBL/GenBank/DDBJ databases">
        <title>Draft Genome Sequence of Malassezia furfur CBS1878 and Malassezia pachydermatis CBS1879.</title>
        <authorList>
            <person name="Triana S."/>
            <person name="Ohm R."/>
            <person name="Gonzalez A."/>
            <person name="DeCock H."/>
            <person name="Restrepo S."/>
            <person name="Celis A."/>
        </authorList>
    </citation>
    <scope>NUCLEOTIDE SEQUENCE [LARGE SCALE GENOMIC DNA]</scope>
    <source>
        <strain evidence="10 11">CBS 1879</strain>
    </source>
</reference>
<feature type="compositionally biased region" description="Low complexity" evidence="8">
    <location>
        <begin position="187"/>
        <end position="200"/>
    </location>
</feature>
<dbReference type="Gene3D" id="2.30.30.700">
    <property type="entry name" value="SLA1 homology domain 1"/>
    <property type="match status" value="1"/>
</dbReference>
<dbReference type="GO" id="GO:0030674">
    <property type="term" value="F:protein-macromolecule adaptor activity"/>
    <property type="evidence" value="ECO:0007669"/>
    <property type="project" value="InterPro"/>
</dbReference>
<feature type="compositionally biased region" description="Acidic residues" evidence="8">
    <location>
        <begin position="216"/>
        <end position="230"/>
    </location>
</feature>
<evidence type="ECO:0000313" key="10">
    <source>
        <dbReference type="EMBL" id="KOS13779.1"/>
    </source>
</evidence>
<dbReference type="Pfam" id="PF00018">
    <property type="entry name" value="SH3_1"/>
    <property type="match status" value="2"/>
</dbReference>
<feature type="compositionally biased region" description="Basic and acidic residues" evidence="8">
    <location>
        <begin position="564"/>
        <end position="585"/>
    </location>
</feature>
<dbReference type="PANTHER" id="PTHR15735:SF19">
    <property type="entry name" value="ACTIN CYTOSKELETON-REGULATORY COMPLEX PROTEIN SLA1"/>
    <property type="match status" value="1"/>
</dbReference>
<dbReference type="Gene3D" id="1.10.150.50">
    <property type="entry name" value="Transcription Factor, Ets-1"/>
    <property type="match status" value="1"/>
</dbReference>
<dbReference type="SMART" id="SM00326">
    <property type="entry name" value="SH3"/>
    <property type="match status" value="3"/>
</dbReference>